<dbReference type="RefSeq" id="WP_036940678.1">
    <property type="nucleotide sequence ID" value="NZ_JQKC01000013.1"/>
</dbReference>
<dbReference type="PANTHER" id="PTHR44858:SF1">
    <property type="entry name" value="UDP-N-ACETYLGLUCOSAMINE--PEPTIDE N-ACETYLGLUCOSAMINYLTRANSFERASE SPINDLY-RELATED"/>
    <property type="match status" value="1"/>
</dbReference>
<keyword evidence="4" id="KW-1185">Reference proteome</keyword>
<dbReference type="OrthoDB" id="1922141at2"/>
<evidence type="ECO:0000313" key="3">
    <source>
        <dbReference type="EMBL" id="KNY25915.1"/>
    </source>
</evidence>
<evidence type="ECO:0000313" key="4">
    <source>
        <dbReference type="Proteomes" id="UP000036923"/>
    </source>
</evidence>
<proteinExistence type="predicted"/>
<accession>A0A0L6JJJ9</accession>
<keyword evidence="2" id="KW-0802">TPR repeat</keyword>
<dbReference type="SUPFAM" id="SSF81901">
    <property type="entry name" value="HCP-like"/>
    <property type="match status" value="1"/>
</dbReference>
<dbReference type="Gene3D" id="1.25.40.10">
    <property type="entry name" value="Tetratricopeptide repeat domain"/>
    <property type="match status" value="2"/>
</dbReference>
<keyword evidence="1" id="KW-0677">Repeat</keyword>
<sequence>MTSKEHFAIAEKHYYEYEETQNEELLEKALKSYSEAIKLQPGFADAYYKRALVNGLLDEQDSKYEDLNTAINIYTELLSQGGNNPELHYKIAMGHLVNYQDNKNTEKALNHFNIALELGYKTPDIFFNIGETFSQPPYINLNDALTYYNKAIDLASNKAEYYVARGDCYDLLKQDENAMVDFSKGIEFDDIEACWKSILYQIIEVAKKLIELISSAIREG</sequence>
<dbReference type="eggNOG" id="COG0457">
    <property type="taxonomic scope" value="Bacteria"/>
</dbReference>
<dbReference type="InterPro" id="IPR050498">
    <property type="entry name" value="Ycf3"/>
</dbReference>
<dbReference type="InterPro" id="IPR019734">
    <property type="entry name" value="TPR_rpt"/>
</dbReference>
<evidence type="ECO:0000256" key="1">
    <source>
        <dbReference type="ARBA" id="ARBA00022737"/>
    </source>
</evidence>
<dbReference type="SMART" id="SM00028">
    <property type="entry name" value="TPR"/>
    <property type="match status" value="5"/>
</dbReference>
<dbReference type="InterPro" id="IPR011990">
    <property type="entry name" value="TPR-like_helical_dom_sf"/>
</dbReference>
<dbReference type="STRING" id="398512.Bccel_1175"/>
<dbReference type="AlphaFoldDB" id="A0A0L6JJJ9"/>
<organism evidence="3 4">
    <name type="scientific">Pseudobacteroides cellulosolvens ATCC 35603 = DSM 2933</name>
    <dbReference type="NCBI Taxonomy" id="398512"/>
    <lineage>
        <taxon>Bacteria</taxon>
        <taxon>Bacillati</taxon>
        <taxon>Bacillota</taxon>
        <taxon>Clostridia</taxon>
        <taxon>Eubacteriales</taxon>
        <taxon>Oscillospiraceae</taxon>
        <taxon>Pseudobacteroides</taxon>
    </lineage>
</organism>
<dbReference type="Pfam" id="PF13414">
    <property type="entry name" value="TPR_11"/>
    <property type="match status" value="1"/>
</dbReference>
<dbReference type="Proteomes" id="UP000036923">
    <property type="component" value="Unassembled WGS sequence"/>
</dbReference>
<comment type="caution">
    <text evidence="3">The sequence shown here is derived from an EMBL/GenBank/DDBJ whole genome shotgun (WGS) entry which is preliminary data.</text>
</comment>
<protein>
    <submittedName>
        <fullName evidence="3">Tetratricopeptide repeat-containing protein</fullName>
    </submittedName>
</protein>
<name>A0A0L6JJJ9_9FIRM</name>
<dbReference type="EMBL" id="LGTC01000001">
    <property type="protein sequence ID" value="KNY25915.1"/>
    <property type="molecule type" value="Genomic_DNA"/>
</dbReference>
<dbReference type="PANTHER" id="PTHR44858">
    <property type="entry name" value="TETRATRICOPEPTIDE REPEAT PROTEIN 6"/>
    <property type="match status" value="1"/>
</dbReference>
<dbReference type="Pfam" id="PF13181">
    <property type="entry name" value="TPR_8"/>
    <property type="match status" value="1"/>
</dbReference>
<gene>
    <name evidence="3" type="ORF">Bccel_1175</name>
</gene>
<reference evidence="4" key="1">
    <citation type="submission" date="2015-07" db="EMBL/GenBank/DDBJ databases">
        <title>Near-Complete Genome Sequence of the Cellulolytic Bacterium Bacteroides (Pseudobacteroides) cellulosolvens ATCC 35603.</title>
        <authorList>
            <person name="Dassa B."/>
            <person name="Utturkar S.M."/>
            <person name="Klingeman D.M."/>
            <person name="Hurt R.A."/>
            <person name="Keller M."/>
            <person name="Xu J."/>
            <person name="Reddy Y.H.K."/>
            <person name="Borovok I."/>
            <person name="Grinberg I.R."/>
            <person name="Lamed R."/>
            <person name="Zhivin O."/>
            <person name="Bayer E.A."/>
            <person name="Brown S.D."/>
        </authorList>
    </citation>
    <scope>NUCLEOTIDE SEQUENCE [LARGE SCALE GENOMIC DNA]</scope>
    <source>
        <strain evidence="4">DSM 2933</strain>
    </source>
</reference>
<evidence type="ECO:0000256" key="2">
    <source>
        <dbReference type="ARBA" id="ARBA00022803"/>
    </source>
</evidence>